<evidence type="ECO:0000313" key="2">
    <source>
        <dbReference type="Proteomes" id="UP001143391"/>
    </source>
</evidence>
<dbReference type="Proteomes" id="UP001143391">
    <property type="component" value="Unassembled WGS sequence"/>
</dbReference>
<comment type="caution">
    <text evidence="1">The sequence shown here is derived from an EMBL/GenBank/DDBJ whole genome shotgun (WGS) entry which is preliminary data.</text>
</comment>
<keyword evidence="2" id="KW-1185">Reference proteome</keyword>
<protein>
    <submittedName>
        <fullName evidence="1">Uncharacterized protein</fullName>
    </submittedName>
</protein>
<gene>
    <name evidence="1" type="ORF">NLU14_08755</name>
</gene>
<accession>A0ABT5Y9R5</accession>
<name>A0ABT5Y9R5_9GAMM</name>
<sequence>MNELRRKAHILRLKLIVWLRWAAVELEPAGSADFKAIAHKYAVAKGELDRELLKERERRMNRRAL</sequence>
<proteinExistence type="predicted"/>
<evidence type="ECO:0000313" key="1">
    <source>
        <dbReference type="EMBL" id="MDF0750319.1"/>
    </source>
</evidence>
<reference evidence="1" key="1">
    <citation type="submission" date="2022-07" db="EMBL/GenBank/DDBJ databases">
        <title>Marinobacter iranensis a new bacterium isolate from a hipersaline lake in Iran.</title>
        <authorList>
            <person name="Mohammad A.M.A."/>
            <person name="Cristina S.-P."/>
            <person name="Antonio V."/>
        </authorList>
    </citation>
    <scope>NUCLEOTIDE SEQUENCE</scope>
    <source>
        <strain evidence="1">71-i</strain>
    </source>
</reference>
<dbReference type="RefSeq" id="WP_275705850.1">
    <property type="nucleotide sequence ID" value="NZ_JANCMW010000004.1"/>
</dbReference>
<organism evidence="1 2">
    <name type="scientific">Marinobacter iranensis</name>
    <dbReference type="NCBI Taxonomy" id="2962607"/>
    <lineage>
        <taxon>Bacteria</taxon>
        <taxon>Pseudomonadati</taxon>
        <taxon>Pseudomonadota</taxon>
        <taxon>Gammaproteobacteria</taxon>
        <taxon>Pseudomonadales</taxon>
        <taxon>Marinobacteraceae</taxon>
        <taxon>Marinobacter</taxon>
    </lineage>
</organism>
<dbReference type="EMBL" id="JANCMW010000004">
    <property type="protein sequence ID" value="MDF0750319.1"/>
    <property type="molecule type" value="Genomic_DNA"/>
</dbReference>